<dbReference type="EMBL" id="BAAAZC010000019">
    <property type="protein sequence ID" value="GAA3974612.1"/>
    <property type="molecule type" value="Genomic_DNA"/>
</dbReference>
<accession>A0ABP7Q0P1</accession>
<sequence>MRKLFLIFVLTATYGIGNAKPIHHSPVFNEVNVPLAINDDNVNAIYNNAGVLVAWINGDIIYDSTGRDAIAFIDNQKVISFSNDGKYLGRFHNGFFRDKVGNAVAWIKGATGGPITPIPLERITPVFMPVVKPITPVLLPMVDPIESLGWSVVNWGEFVK</sequence>
<gene>
    <name evidence="2" type="ORF">GCM10022210_26210</name>
</gene>
<comment type="caution">
    <text evidence="2">The sequence shown here is derived from an EMBL/GenBank/DDBJ whole genome shotgun (WGS) entry which is preliminary data.</text>
</comment>
<keyword evidence="3" id="KW-1185">Reference proteome</keyword>
<protein>
    <recommendedName>
        <fullName evidence="1">4-fold beta flower domain-containing protein</fullName>
    </recommendedName>
</protein>
<dbReference type="RefSeq" id="WP_259087772.1">
    <property type="nucleotide sequence ID" value="NZ_BAAAZC010000019.1"/>
</dbReference>
<dbReference type="Proteomes" id="UP001500742">
    <property type="component" value="Unassembled WGS sequence"/>
</dbReference>
<evidence type="ECO:0000259" key="1">
    <source>
        <dbReference type="Pfam" id="PF21784"/>
    </source>
</evidence>
<reference evidence="3" key="1">
    <citation type="journal article" date="2019" name="Int. J. Syst. Evol. Microbiol.">
        <title>The Global Catalogue of Microorganisms (GCM) 10K type strain sequencing project: providing services to taxonomists for standard genome sequencing and annotation.</title>
        <authorList>
            <consortium name="The Broad Institute Genomics Platform"/>
            <consortium name="The Broad Institute Genome Sequencing Center for Infectious Disease"/>
            <person name="Wu L."/>
            <person name="Ma J."/>
        </authorList>
    </citation>
    <scope>NUCLEOTIDE SEQUENCE [LARGE SCALE GENOMIC DNA]</scope>
    <source>
        <strain evidence="3">JCM 16601</strain>
    </source>
</reference>
<dbReference type="InterPro" id="IPR048911">
    <property type="entry name" value="Bflower"/>
</dbReference>
<feature type="domain" description="4-fold beta flower" evidence="1">
    <location>
        <begin position="44"/>
        <end position="159"/>
    </location>
</feature>
<evidence type="ECO:0000313" key="2">
    <source>
        <dbReference type="EMBL" id="GAA3974612.1"/>
    </source>
</evidence>
<dbReference type="Pfam" id="PF21784">
    <property type="entry name" value="Bflower"/>
    <property type="match status" value="1"/>
</dbReference>
<proteinExistence type="predicted"/>
<organism evidence="2 3">
    <name type="scientific">Mucilaginibacter dorajii</name>
    <dbReference type="NCBI Taxonomy" id="692994"/>
    <lineage>
        <taxon>Bacteria</taxon>
        <taxon>Pseudomonadati</taxon>
        <taxon>Bacteroidota</taxon>
        <taxon>Sphingobacteriia</taxon>
        <taxon>Sphingobacteriales</taxon>
        <taxon>Sphingobacteriaceae</taxon>
        <taxon>Mucilaginibacter</taxon>
    </lineage>
</organism>
<evidence type="ECO:0000313" key="3">
    <source>
        <dbReference type="Proteomes" id="UP001500742"/>
    </source>
</evidence>
<name>A0ABP7Q0P1_9SPHI</name>